<dbReference type="EMBL" id="CP015518">
    <property type="protein sequence ID" value="APG25963.1"/>
    <property type="molecule type" value="Genomic_DNA"/>
</dbReference>
<dbReference type="KEGG" id="pace:A6070_07845"/>
<sequence length="269" mass="30809">MFEFQRLAKEDYELMGRCFSWTTEDARVLLTSFEMEVSGVFGDSQEHYEFDRRANLETLEGLDKVFHKTWEKWFEFLWKYMESGDLPYANALKKGELNDPAEPGATVDEYMCRCNIVPSELLECISKAVGAGELTFDLKTFQGFLAGHASAPERYVRVVKQPMDKKDMAAALASGRNESSKDEIREYIASQWAQGCTCWHNVMREHVCSHFLDATAGEKKEKVLGLSMQVLLKTIREFYIASGKDEWIYDKAKHGGEINRCPLHIPAND</sequence>
<name>A0A1L3GJ50_SYNAC</name>
<accession>A0A1L3GJ50</accession>
<keyword evidence="2" id="KW-1185">Reference proteome</keyword>
<evidence type="ECO:0000313" key="1">
    <source>
        <dbReference type="EMBL" id="APG25963.1"/>
    </source>
</evidence>
<dbReference type="AlphaFoldDB" id="A0A1L3GJ50"/>
<reference evidence="1 2" key="1">
    <citation type="journal article" date="2017" name="Genome Announc.">
        <title>Complete Genome Sequences of Two Acetylene-Fermenting Pelobacter acetylenicus Strains.</title>
        <authorList>
            <person name="Sutton J.M."/>
            <person name="Baesman S.M."/>
            <person name="Fierst J.L."/>
            <person name="Poret-Peterson A.T."/>
            <person name="Oremland R.S."/>
            <person name="Dunlap D.S."/>
            <person name="Akob D.M."/>
        </authorList>
    </citation>
    <scope>NUCLEOTIDE SEQUENCE [LARGE SCALE GENOMIC DNA]</scope>
    <source>
        <strain evidence="1 2">DSM 3247</strain>
    </source>
</reference>
<dbReference type="STRING" id="29542.A6070_07845"/>
<gene>
    <name evidence="1" type="ORF">A7E75_13820</name>
</gene>
<evidence type="ECO:0000313" key="2">
    <source>
        <dbReference type="Proteomes" id="UP000182264"/>
    </source>
</evidence>
<dbReference type="RefSeq" id="WP_072287804.1">
    <property type="nucleotide sequence ID" value="NZ_CP015455.1"/>
</dbReference>
<dbReference type="Proteomes" id="UP000182264">
    <property type="component" value="Chromosome"/>
</dbReference>
<organism evidence="1 2">
    <name type="scientific">Syntrophotalea acetylenica</name>
    <name type="common">Pelobacter acetylenicus</name>
    <dbReference type="NCBI Taxonomy" id="29542"/>
    <lineage>
        <taxon>Bacteria</taxon>
        <taxon>Pseudomonadati</taxon>
        <taxon>Thermodesulfobacteriota</taxon>
        <taxon>Desulfuromonadia</taxon>
        <taxon>Desulfuromonadales</taxon>
        <taxon>Syntrophotaleaceae</taxon>
        <taxon>Syntrophotalea</taxon>
    </lineage>
</organism>
<protein>
    <submittedName>
        <fullName evidence="1">Uncharacterized protein</fullName>
    </submittedName>
</protein>
<proteinExistence type="predicted"/>